<dbReference type="InterPro" id="IPR040554">
    <property type="entry name" value="KPWE_PEX14_dom"/>
</dbReference>
<dbReference type="GeneTree" id="ENSGT00940000174755"/>
<evidence type="ECO:0000256" key="1">
    <source>
        <dbReference type="SAM" id="MobiDB-lite"/>
    </source>
</evidence>
<reference evidence="3" key="1">
    <citation type="submission" date="2023-09" db="UniProtKB">
        <authorList>
            <consortium name="Ensembl"/>
        </authorList>
    </citation>
    <scope>IDENTIFICATION</scope>
</reference>
<name>A0A3B5AEJ9_9TELE</name>
<dbReference type="PANTHER" id="PTHR40657">
    <property type="entry name" value="HYPOTHETICAL PROTEIN LOC681367"/>
    <property type="match status" value="1"/>
</dbReference>
<dbReference type="Pfam" id="PF17733">
    <property type="entry name" value="KPWE_dom"/>
    <property type="match status" value="1"/>
</dbReference>
<protein>
    <recommendedName>
        <fullName evidence="2">Peroxisomal membrane protein PEX14-like KPWE domain-containing protein</fullName>
    </recommendedName>
</protein>
<dbReference type="STRING" id="144197.ENSSPAP00000019215"/>
<sequence>HSDTRSPFCSKNQTAEASAHTETKQLSFAEVMRLIQEGKEVPGVKKLDIQPSNQSPTPSQMVRTLKPWETASSSNWGLYHEASSLVTWHQIKQEQ</sequence>
<accession>A0A3B5AEJ9</accession>
<organism evidence="3">
    <name type="scientific">Stegastes partitus</name>
    <name type="common">bicolor damselfish</name>
    <dbReference type="NCBI Taxonomy" id="144197"/>
    <lineage>
        <taxon>Eukaryota</taxon>
        <taxon>Metazoa</taxon>
        <taxon>Chordata</taxon>
        <taxon>Craniata</taxon>
        <taxon>Vertebrata</taxon>
        <taxon>Euteleostomi</taxon>
        <taxon>Actinopterygii</taxon>
        <taxon>Neopterygii</taxon>
        <taxon>Teleostei</taxon>
        <taxon>Neoteleostei</taxon>
        <taxon>Acanthomorphata</taxon>
        <taxon>Ovalentaria</taxon>
        <taxon>Pomacentridae</taxon>
        <taxon>Stegastes</taxon>
    </lineage>
</organism>
<dbReference type="InterPro" id="IPR039995">
    <property type="entry name" value="PEX39"/>
</dbReference>
<dbReference type="AlphaFoldDB" id="A0A3B5AEJ9"/>
<dbReference type="Ensembl" id="ENSSPAT00000019507.1">
    <property type="protein sequence ID" value="ENSSPAP00000019215.1"/>
    <property type="gene ID" value="ENSSPAG00000014494.1"/>
</dbReference>
<dbReference type="PANTHER" id="PTHR40657:SF1">
    <property type="entry name" value="RIKEN CDNA 2310039H08 GENE"/>
    <property type="match status" value="1"/>
</dbReference>
<evidence type="ECO:0000313" key="3">
    <source>
        <dbReference type="Ensembl" id="ENSSPAP00000019215.1"/>
    </source>
</evidence>
<proteinExistence type="predicted"/>
<feature type="compositionally biased region" description="Polar residues" evidence="1">
    <location>
        <begin position="1"/>
        <end position="16"/>
    </location>
</feature>
<evidence type="ECO:0000259" key="2">
    <source>
        <dbReference type="Pfam" id="PF17733"/>
    </source>
</evidence>
<feature type="domain" description="Peroxisomal membrane protein PEX14-like KPWE" evidence="2">
    <location>
        <begin position="24"/>
        <end position="70"/>
    </location>
</feature>
<feature type="region of interest" description="Disordered" evidence="1">
    <location>
        <begin position="1"/>
        <end position="22"/>
    </location>
</feature>